<evidence type="ECO:0000256" key="1">
    <source>
        <dbReference type="ARBA" id="ARBA00022737"/>
    </source>
</evidence>
<dbReference type="Pfam" id="PF00571">
    <property type="entry name" value="CBS"/>
    <property type="match status" value="2"/>
</dbReference>
<keyword evidence="2 3" id="KW-0129">CBS domain</keyword>
<dbReference type="EMBL" id="NEXC01000058">
    <property type="protein sequence ID" value="PSN82683.1"/>
    <property type="molecule type" value="Genomic_DNA"/>
</dbReference>
<feature type="transmembrane region" description="Helical" evidence="4">
    <location>
        <begin position="99"/>
        <end position="121"/>
    </location>
</feature>
<keyword evidence="1" id="KW-0677">Repeat</keyword>
<protein>
    <recommendedName>
        <fullName evidence="9">CNNM transmembrane domain-containing protein</fullName>
    </recommendedName>
</protein>
<evidence type="ECO:0000259" key="6">
    <source>
        <dbReference type="PROSITE" id="PS51846"/>
    </source>
</evidence>
<name>A0A2R6A8S0_9ARCH</name>
<dbReference type="Gene3D" id="3.10.580.10">
    <property type="entry name" value="CBS-domain"/>
    <property type="match status" value="1"/>
</dbReference>
<dbReference type="InterPro" id="IPR002550">
    <property type="entry name" value="CNNM"/>
</dbReference>
<proteinExistence type="predicted"/>
<dbReference type="InterPro" id="IPR046342">
    <property type="entry name" value="CBS_dom_sf"/>
</dbReference>
<feature type="transmembrane region" description="Helical" evidence="4">
    <location>
        <begin position="12"/>
        <end position="36"/>
    </location>
</feature>
<dbReference type="AlphaFoldDB" id="A0A2R6A8S0"/>
<dbReference type="PROSITE" id="PS51846">
    <property type="entry name" value="CNNM"/>
    <property type="match status" value="1"/>
</dbReference>
<dbReference type="PANTHER" id="PTHR22777">
    <property type="entry name" value="HEMOLYSIN-RELATED"/>
    <property type="match status" value="1"/>
</dbReference>
<accession>A0A2R6A8S0</accession>
<dbReference type="Pfam" id="PF01595">
    <property type="entry name" value="CNNM"/>
    <property type="match status" value="1"/>
</dbReference>
<comment type="caution">
    <text evidence="7">The sequence shown here is derived from an EMBL/GenBank/DDBJ whole genome shotgun (WGS) entry which is preliminary data.</text>
</comment>
<evidence type="ECO:0008006" key="9">
    <source>
        <dbReference type="Google" id="ProtNLM"/>
    </source>
</evidence>
<keyword evidence="4" id="KW-0812">Transmembrane</keyword>
<dbReference type="PROSITE" id="PS51371">
    <property type="entry name" value="CBS"/>
    <property type="match status" value="1"/>
</dbReference>
<evidence type="ECO:0000313" key="7">
    <source>
        <dbReference type="EMBL" id="PSN82683.1"/>
    </source>
</evidence>
<keyword evidence="4" id="KW-0472">Membrane</keyword>
<dbReference type="SUPFAM" id="SSF54631">
    <property type="entry name" value="CBS-domain pair"/>
    <property type="match status" value="1"/>
</dbReference>
<sequence>MFWKVYNGRFSNLCEMLSFVLHLVIYFALVAISFVFSASETAYSTLRASIIRLKAAKGDKGSQRVLLLIKDLPHTLNAIIIGDNLVNLAFTSFATYTGYVFYGALGALIFSVVNFVIVFVVGEAWPKNVAVNNPENLAIRLSGFMYHYVKAMEAPARIMTKVGRALARVAGYEGTRRDITTEERMIYALELAKLEGVITDKQHDVISRVLRFDDLIAQDIMVPLDKVVYVNCESTVSEVMQVFGSAGHRTLPVVEKDERCGVKPVGAIHVRDATVAYMNGFKEVAVKEICEDVVSVRFDEKLIEVLSKMQQTGSQIAAVNRDGCTIGFIFINDLLEEIVGEMMGGVTKSKKLVKKL</sequence>
<dbReference type="GO" id="GO:0005886">
    <property type="term" value="C:plasma membrane"/>
    <property type="evidence" value="ECO:0007669"/>
    <property type="project" value="TreeGrafter"/>
</dbReference>
<evidence type="ECO:0000256" key="3">
    <source>
        <dbReference type="PROSITE-ProRule" id="PRU00703"/>
    </source>
</evidence>
<keyword evidence="4" id="KW-1133">Transmembrane helix</keyword>
<evidence type="ECO:0000256" key="2">
    <source>
        <dbReference type="ARBA" id="ARBA00023122"/>
    </source>
</evidence>
<evidence type="ECO:0000259" key="5">
    <source>
        <dbReference type="PROSITE" id="PS51371"/>
    </source>
</evidence>
<feature type="domain" description="CNNM transmembrane" evidence="6">
    <location>
        <begin position="15"/>
        <end position="202"/>
    </location>
</feature>
<feature type="domain" description="CBS" evidence="5">
    <location>
        <begin position="221"/>
        <end position="283"/>
    </location>
</feature>
<dbReference type="Proteomes" id="UP000240880">
    <property type="component" value="Unassembled WGS sequence"/>
</dbReference>
<dbReference type="PANTHER" id="PTHR22777:SF17">
    <property type="entry name" value="UPF0053 PROTEIN SLL0260"/>
    <property type="match status" value="1"/>
</dbReference>
<dbReference type="InterPro" id="IPR000644">
    <property type="entry name" value="CBS_dom"/>
</dbReference>
<organism evidence="7 8">
    <name type="scientific">Candidatus Marsarchaeota G1 archaeon OSP_D</name>
    <dbReference type="NCBI Taxonomy" id="1978155"/>
    <lineage>
        <taxon>Archaea</taxon>
        <taxon>Candidatus Marsarchaeota</taxon>
        <taxon>Candidatus Marsarchaeota group 1</taxon>
    </lineage>
</organism>
<reference evidence="7 8" key="1">
    <citation type="submission" date="2017-04" db="EMBL/GenBank/DDBJ databases">
        <title>Novel microbial lineages endemic to geothermal iron-oxide mats fill important gaps in the evolutionary history of Archaea.</title>
        <authorList>
            <person name="Jay Z.J."/>
            <person name="Beam J.P."/>
            <person name="Dlakic M."/>
            <person name="Rusch D.B."/>
            <person name="Kozubal M.A."/>
            <person name="Inskeep W.P."/>
        </authorList>
    </citation>
    <scope>NUCLEOTIDE SEQUENCE [LARGE SCALE GENOMIC DNA]</scope>
    <source>
        <strain evidence="7">OSP_D</strain>
    </source>
</reference>
<evidence type="ECO:0000313" key="8">
    <source>
        <dbReference type="Proteomes" id="UP000240880"/>
    </source>
</evidence>
<gene>
    <name evidence="7" type="ORF">B9Q01_07345</name>
</gene>
<evidence type="ECO:0000256" key="4">
    <source>
        <dbReference type="SAM" id="Phobius"/>
    </source>
</evidence>